<evidence type="ECO:0000313" key="2">
    <source>
        <dbReference type="EMBL" id="CAL4790818.1"/>
    </source>
</evidence>
<dbReference type="EMBL" id="CAMXCT030003279">
    <property type="protein sequence ID" value="CAL4790818.1"/>
    <property type="molecule type" value="Genomic_DNA"/>
</dbReference>
<protein>
    <submittedName>
        <fullName evidence="1">Uncharacterized protein</fullName>
    </submittedName>
</protein>
<comment type="caution">
    <text evidence="1">The sequence shown here is derived from an EMBL/GenBank/DDBJ whole genome shotgun (WGS) entry which is preliminary data.</text>
</comment>
<evidence type="ECO:0000313" key="1">
    <source>
        <dbReference type="EMBL" id="CAI4003506.1"/>
    </source>
</evidence>
<sequence length="331" mass="38084">MTMKPRMCVSMMATMPGLKDQIRWRIRSAKPPIRTLETLTTTDAALSALSVVSVLGEKHLDLLLHLSWGLPAQGQTFLSLLCQLPLDLGQLYQTLAAFRRGVDPSSNSFELLREQRDCMKYLVEGVTHWLRYAPSKVMAFVQKVATDMLEPDPERSKSCILQLLIGLARYGTRHIRRCMARSVLPLLQSDSREVGLSLLVSCRYDLGRFGTDIVSALCHCVKDTKDPGAFSQLEMILRHSPSPGKIYPQAWVFLNCFIRRAPRSLKPKVRHLWLRLSSTWSRRDSPEDDYEYYPRGPFWLLTYPAEAQRIIRERRRNCTRCPKKYCCICPY</sequence>
<keyword evidence="3" id="KW-1185">Reference proteome</keyword>
<evidence type="ECO:0000313" key="3">
    <source>
        <dbReference type="Proteomes" id="UP001152797"/>
    </source>
</evidence>
<name>A0A9P1G8D9_9DINO</name>
<dbReference type="EMBL" id="CAMXCT020003279">
    <property type="protein sequence ID" value="CAL1156881.1"/>
    <property type="molecule type" value="Genomic_DNA"/>
</dbReference>
<proteinExistence type="predicted"/>
<accession>A0A9P1G8D9</accession>
<dbReference type="EMBL" id="CAMXCT010003279">
    <property type="protein sequence ID" value="CAI4003506.1"/>
    <property type="molecule type" value="Genomic_DNA"/>
</dbReference>
<organism evidence="1">
    <name type="scientific">Cladocopium goreaui</name>
    <dbReference type="NCBI Taxonomy" id="2562237"/>
    <lineage>
        <taxon>Eukaryota</taxon>
        <taxon>Sar</taxon>
        <taxon>Alveolata</taxon>
        <taxon>Dinophyceae</taxon>
        <taxon>Suessiales</taxon>
        <taxon>Symbiodiniaceae</taxon>
        <taxon>Cladocopium</taxon>
    </lineage>
</organism>
<reference evidence="2 3" key="2">
    <citation type="submission" date="2024-05" db="EMBL/GenBank/DDBJ databases">
        <authorList>
            <person name="Chen Y."/>
            <person name="Shah S."/>
            <person name="Dougan E. K."/>
            <person name="Thang M."/>
            <person name="Chan C."/>
        </authorList>
    </citation>
    <scope>NUCLEOTIDE SEQUENCE [LARGE SCALE GENOMIC DNA]</scope>
</reference>
<reference evidence="1" key="1">
    <citation type="submission" date="2022-10" db="EMBL/GenBank/DDBJ databases">
        <authorList>
            <person name="Chen Y."/>
            <person name="Dougan E. K."/>
            <person name="Chan C."/>
            <person name="Rhodes N."/>
            <person name="Thang M."/>
        </authorList>
    </citation>
    <scope>NUCLEOTIDE SEQUENCE</scope>
</reference>
<gene>
    <name evidence="1" type="ORF">C1SCF055_LOCUS29368</name>
</gene>
<dbReference type="OrthoDB" id="10640210at2759"/>
<dbReference type="Proteomes" id="UP001152797">
    <property type="component" value="Unassembled WGS sequence"/>
</dbReference>
<dbReference type="AlphaFoldDB" id="A0A9P1G8D9"/>